<evidence type="ECO:0000313" key="2">
    <source>
        <dbReference type="EMBL" id="CAL56123.1"/>
    </source>
</evidence>
<reference evidence="3" key="1">
    <citation type="journal article" date="2006" name="Proc. Natl. Acad. Sci. U.S.A.">
        <title>Genome analysis of the smallest free-living eukaryote Ostreococcus tauri unveils many unique features.</title>
        <authorList>
            <person name="Derelle E."/>
            <person name="Ferraz C."/>
            <person name="Rombauts S."/>
            <person name="Rouze P."/>
            <person name="Worden A.Z."/>
            <person name="Robbens S."/>
            <person name="Partensky F."/>
            <person name="Degroeve S."/>
            <person name="Echeynie S."/>
            <person name="Cooke R."/>
            <person name="Saeys Y."/>
            <person name="Wuyts J."/>
            <person name="Jabbari K."/>
            <person name="Bowler C."/>
            <person name="Panaud O."/>
            <person name="Piegu B."/>
            <person name="Ball S.G."/>
            <person name="Ral J.-P."/>
            <person name="Bouget F.-Y."/>
            <person name="Piganeau G."/>
            <person name="De Baets B."/>
            <person name="Picard A."/>
            <person name="Delseny M."/>
            <person name="Demaille J."/>
            <person name="Van de Peer Y."/>
            <person name="Moreau H."/>
        </authorList>
    </citation>
    <scope>NUCLEOTIDE SEQUENCE [LARGE SCALE GENOMIC DNA]</scope>
    <source>
        <strain evidence="3">OTTH 0595 / CCAP 157/2 / RCC745</strain>
    </source>
</reference>
<dbReference type="EMBL" id="CAID01000010">
    <property type="protein sequence ID" value="CAL56123.1"/>
    <property type="molecule type" value="Genomic_DNA"/>
</dbReference>
<dbReference type="KEGG" id="ota:OT_ostta10g01670"/>
<reference evidence="2 3" key="2">
    <citation type="journal article" date="2014" name="BMC Genomics">
        <title>An improved genome of the model marine alga Ostreococcus tauri unfolds by assessing Illumina de novo assemblies.</title>
        <authorList>
            <person name="Blanc-Mathieu R."/>
            <person name="Verhelst B."/>
            <person name="Derelle E."/>
            <person name="Rombauts S."/>
            <person name="Bouget F.Y."/>
            <person name="Carre I."/>
            <person name="Chateau A."/>
            <person name="Eyre-Walker A."/>
            <person name="Grimsley N."/>
            <person name="Moreau H."/>
            <person name="Piegu B."/>
            <person name="Rivals E."/>
            <person name="Schackwitz W."/>
            <person name="Van de Peer Y."/>
            <person name="Piganeau G."/>
        </authorList>
    </citation>
    <scope>NUCLEOTIDE SEQUENCE [LARGE SCALE GENOMIC DNA]</scope>
    <source>
        <strain evidence="3">OTTH 0595 / CCAP 157/2 / RCC745</strain>
    </source>
</reference>
<dbReference type="OMA" id="HETDIMY"/>
<protein>
    <submittedName>
        <fullName evidence="2">Unnamed product</fullName>
    </submittedName>
</protein>
<dbReference type="GO" id="GO:0003677">
    <property type="term" value="F:DNA binding"/>
    <property type="evidence" value="ECO:0007669"/>
    <property type="project" value="InterPro"/>
</dbReference>
<accession>Q010A9</accession>
<comment type="caution">
    <text evidence="2">The sequence shown here is derived from an EMBL/GenBank/DDBJ whole genome shotgun (WGS) entry which is preliminary data.</text>
</comment>
<dbReference type="GeneID" id="9832329"/>
<sequence>MAHALVVDVDDAESWRGALEKIEEHYETLAPSALGTWSDAHTIAVAATGGVGRLERHGRALLEHLRERFGVIVDVDENEDRVVINHEIRDVVIEVARILHLQMEQTRMMEQRAATTSAERTPAPAAQSPFSPVDGVSEDAMMREVLGKFGNEEIGNVCERLEGRRVTRIRLVELLGTPLEEQLAYPIEHVAGSVVRVRLPRRSFSDDKRYGVGVIMRAVATTSSSGDLTWVFQVNMGGGRLHETDIVYISNDAITVPEVCRLLHRCSSDRDSETQGFMSEVLSSKPASAT</sequence>
<dbReference type="Proteomes" id="UP000009170">
    <property type="component" value="Unassembled WGS sequence"/>
</dbReference>
<evidence type="ECO:0000256" key="1">
    <source>
        <dbReference type="SAM" id="MobiDB-lite"/>
    </source>
</evidence>
<proteinExistence type="predicted"/>
<dbReference type="OrthoDB" id="10505821at2759"/>
<gene>
    <name evidence="2" type="ORF">OT_ostta10g01670</name>
</gene>
<dbReference type="InParanoid" id="Q010A9"/>
<dbReference type="AlphaFoldDB" id="Q010A9"/>
<dbReference type="RefSeq" id="XP_003081599.1">
    <property type="nucleotide sequence ID" value="XM_003081551.2"/>
</dbReference>
<dbReference type="InterPro" id="IPR036128">
    <property type="entry name" value="Plus3-like_sf"/>
</dbReference>
<name>Q010A9_OSTTA</name>
<evidence type="ECO:0000313" key="3">
    <source>
        <dbReference type="Proteomes" id="UP000009170"/>
    </source>
</evidence>
<keyword evidence="3" id="KW-1185">Reference proteome</keyword>
<feature type="region of interest" description="Disordered" evidence="1">
    <location>
        <begin position="111"/>
        <end position="134"/>
    </location>
</feature>
<dbReference type="SUPFAM" id="SSF159042">
    <property type="entry name" value="Plus3-like"/>
    <property type="match status" value="1"/>
</dbReference>
<organism evidence="2 3">
    <name type="scientific">Ostreococcus tauri</name>
    <name type="common">Marine green alga</name>
    <dbReference type="NCBI Taxonomy" id="70448"/>
    <lineage>
        <taxon>Eukaryota</taxon>
        <taxon>Viridiplantae</taxon>
        <taxon>Chlorophyta</taxon>
        <taxon>Mamiellophyceae</taxon>
        <taxon>Mamiellales</taxon>
        <taxon>Bathycoccaceae</taxon>
        <taxon>Ostreococcus</taxon>
    </lineage>
</organism>